<dbReference type="InterPro" id="IPR036291">
    <property type="entry name" value="NAD(P)-bd_dom_sf"/>
</dbReference>
<dbReference type="InterPro" id="IPR028281">
    <property type="entry name" value="Sirohaem_synthase_central"/>
</dbReference>
<reference evidence="8 9" key="1">
    <citation type="submission" date="2020-08" db="EMBL/GenBank/DDBJ databases">
        <title>Sphingobacterium sp. DN04309 isolated from aquaculture water.</title>
        <authorList>
            <person name="Zhang M."/>
        </authorList>
    </citation>
    <scope>NUCLEOTIDE SEQUENCE [LARGE SCALE GENOMIC DNA]</scope>
    <source>
        <strain evidence="8 9">DN04309</strain>
    </source>
</reference>
<protein>
    <recommendedName>
        <fullName evidence="2">precorrin-2 dehydrogenase</fullName>
        <ecNumber evidence="2">1.3.1.76</ecNumber>
    </recommendedName>
</protein>
<dbReference type="EC" id="1.3.1.76" evidence="2"/>
<evidence type="ECO:0000256" key="3">
    <source>
        <dbReference type="ARBA" id="ARBA00023002"/>
    </source>
</evidence>
<keyword evidence="9" id="KW-1185">Reference proteome</keyword>
<dbReference type="NCBIfam" id="TIGR01470">
    <property type="entry name" value="cysG_Nterm"/>
    <property type="match status" value="1"/>
</dbReference>
<comment type="catalytic activity">
    <reaction evidence="6">
        <text>precorrin-2 + NAD(+) = sirohydrochlorin + NADH + 2 H(+)</text>
        <dbReference type="Rhea" id="RHEA:15613"/>
        <dbReference type="ChEBI" id="CHEBI:15378"/>
        <dbReference type="ChEBI" id="CHEBI:57540"/>
        <dbReference type="ChEBI" id="CHEBI:57945"/>
        <dbReference type="ChEBI" id="CHEBI:58351"/>
        <dbReference type="ChEBI" id="CHEBI:58827"/>
        <dbReference type="EC" id="1.3.1.76"/>
    </reaction>
</comment>
<keyword evidence="4" id="KW-0520">NAD</keyword>
<dbReference type="Pfam" id="PF14824">
    <property type="entry name" value="Sirohm_synth_M"/>
    <property type="match status" value="1"/>
</dbReference>
<sequence length="204" mass="23004">MNTLFPIYVKLDKIQVLLVGAGPIGLEKLQAILKNSPEANVHIVAEKVCLEVEILVNKHNRTHLSKRSFKESDLDKVDLVLVASNNRWLNAHIQYLCRTKHILLNVADKPSLCDFYLGSVVQKGNLKIGISTNGKSPTIAKRLKEFLDQLIPEEIDETLALMGQLRDSIQGDFHEKVKRLNEHTKNILENQLSARAKSDSLYDS</sequence>
<name>A0ABR7YD16_9SPHI</name>
<dbReference type="InterPro" id="IPR028161">
    <property type="entry name" value="Met8-like"/>
</dbReference>
<dbReference type="EMBL" id="JACOIJ010000008">
    <property type="protein sequence ID" value="MBD1429196.1"/>
    <property type="molecule type" value="Genomic_DNA"/>
</dbReference>
<dbReference type="Gene3D" id="3.40.50.720">
    <property type="entry name" value="NAD(P)-binding Rossmann-like Domain"/>
    <property type="match status" value="1"/>
</dbReference>
<keyword evidence="3" id="KW-0560">Oxidoreductase</keyword>
<dbReference type="PANTHER" id="PTHR35330:SF1">
    <property type="entry name" value="SIROHEME BIOSYNTHESIS PROTEIN MET8"/>
    <property type="match status" value="1"/>
</dbReference>
<evidence type="ECO:0000259" key="7">
    <source>
        <dbReference type="Pfam" id="PF14824"/>
    </source>
</evidence>
<gene>
    <name evidence="8" type="ORF">H8B04_06385</name>
</gene>
<dbReference type="Pfam" id="PF13241">
    <property type="entry name" value="NAD_binding_7"/>
    <property type="match status" value="1"/>
</dbReference>
<dbReference type="PANTHER" id="PTHR35330">
    <property type="entry name" value="SIROHEME BIOSYNTHESIS PROTEIN MET8"/>
    <property type="match status" value="1"/>
</dbReference>
<evidence type="ECO:0000256" key="2">
    <source>
        <dbReference type="ARBA" id="ARBA00012400"/>
    </source>
</evidence>
<accession>A0ABR7YD16</accession>
<dbReference type="SUPFAM" id="SSF51735">
    <property type="entry name" value="NAD(P)-binding Rossmann-fold domains"/>
    <property type="match status" value="1"/>
</dbReference>
<evidence type="ECO:0000256" key="1">
    <source>
        <dbReference type="ARBA" id="ARBA00005010"/>
    </source>
</evidence>
<comment type="pathway">
    <text evidence="1">Porphyrin-containing compound metabolism; siroheme biosynthesis; sirohydrochlorin from precorrin-2: step 1/1.</text>
</comment>
<evidence type="ECO:0000256" key="5">
    <source>
        <dbReference type="ARBA" id="ARBA00023244"/>
    </source>
</evidence>
<dbReference type="SUPFAM" id="SSF75615">
    <property type="entry name" value="Siroheme synthase middle domains-like"/>
    <property type="match status" value="1"/>
</dbReference>
<evidence type="ECO:0000256" key="6">
    <source>
        <dbReference type="ARBA" id="ARBA00047561"/>
    </source>
</evidence>
<comment type="caution">
    <text evidence="8">The sequence shown here is derived from an EMBL/GenBank/DDBJ whole genome shotgun (WGS) entry which is preliminary data.</text>
</comment>
<dbReference type="InterPro" id="IPR042518">
    <property type="entry name" value="SirC_C"/>
</dbReference>
<keyword evidence="5" id="KW-0627">Porphyrin biosynthesis</keyword>
<feature type="domain" description="Siroheme synthase central" evidence="7">
    <location>
        <begin position="124"/>
        <end position="148"/>
    </location>
</feature>
<dbReference type="RefSeq" id="WP_190301797.1">
    <property type="nucleotide sequence ID" value="NZ_JACOIJ010000008.1"/>
</dbReference>
<dbReference type="Gene3D" id="1.10.8.610">
    <property type="entry name" value="SirC, precorrin-2 dehydrogenase, C-terminal helical domain-like"/>
    <property type="match status" value="1"/>
</dbReference>
<organism evidence="8 9">
    <name type="scientific">Sphingobacterium litopenaei</name>
    <dbReference type="NCBI Taxonomy" id="2763500"/>
    <lineage>
        <taxon>Bacteria</taxon>
        <taxon>Pseudomonadati</taxon>
        <taxon>Bacteroidota</taxon>
        <taxon>Sphingobacteriia</taxon>
        <taxon>Sphingobacteriales</taxon>
        <taxon>Sphingobacteriaceae</taxon>
        <taxon>Sphingobacterium</taxon>
    </lineage>
</organism>
<dbReference type="InterPro" id="IPR006367">
    <property type="entry name" value="Sirohaem_synthase_N"/>
</dbReference>
<proteinExistence type="predicted"/>
<dbReference type="Proteomes" id="UP000651271">
    <property type="component" value="Unassembled WGS sequence"/>
</dbReference>
<evidence type="ECO:0000313" key="9">
    <source>
        <dbReference type="Proteomes" id="UP000651271"/>
    </source>
</evidence>
<evidence type="ECO:0000256" key="4">
    <source>
        <dbReference type="ARBA" id="ARBA00023027"/>
    </source>
</evidence>
<evidence type="ECO:0000313" key="8">
    <source>
        <dbReference type="EMBL" id="MBD1429196.1"/>
    </source>
</evidence>